<dbReference type="InterPro" id="IPR017901">
    <property type="entry name" value="C-CAP_CF_C-like"/>
</dbReference>
<evidence type="ECO:0000256" key="3">
    <source>
        <dbReference type="SAM" id="MobiDB-lite"/>
    </source>
</evidence>
<evidence type="ECO:0000313" key="6">
    <source>
        <dbReference type="WBParaSite" id="TCONS_00003305.p1"/>
    </source>
</evidence>
<dbReference type="WBParaSite" id="TCONS_00003305.p1">
    <property type="protein sequence ID" value="TCONS_00003305.p1"/>
    <property type="gene ID" value="XLOC_003047"/>
</dbReference>
<dbReference type="Gene3D" id="2.160.20.70">
    <property type="match status" value="1"/>
</dbReference>
<dbReference type="AlphaFoldDB" id="A0AAF5CXQ2"/>
<comment type="similarity">
    <text evidence="1">Belongs to the TBCC family.</text>
</comment>
<proteinExistence type="inferred from homology"/>
<dbReference type="PROSITE" id="PS51329">
    <property type="entry name" value="C_CAP_COFACTOR_C"/>
    <property type="match status" value="1"/>
</dbReference>
<dbReference type="InterPro" id="IPR039589">
    <property type="entry name" value="TBCC1"/>
</dbReference>
<dbReference type="GO" id="GO:0051684">
    <property type="term" value="P:maintenance of Golgi location"/>
    <property type="evidence" value="ECO:0007669"/>
    <property type="project" value="TreeGrafter"/>
</dbReference>
<sequence length="789" mass="92141">MTTFANNEKVKSYLWPRGDFSMITDHSYISFGSSNVDTFKLALQFVSYHGYFNGTLYITYPDWHRIAIQKMLLTEDVAVEFFITAKHLEEMDSENEKSVISKEELMEEVLTTPDISLQLKDLDGNKVKLGKINILFLALVIVMSGYQEFFPTECRNVPSFKTVCEYIKVNLKQFCSILLLCNPNLMKKLIKEPHRPVECIDDSTKIHIEHLHNFNYVFEGTIINLLETINERTILPQKCWHILSKKIVTTFYRNEIRFDEVIGTLDMLLQQDMFAVHDLSYKCTENDKERINNFQQCHKKFTPSLGAKYRKLVIVNWNHIELFTSPLYKGINLKLSHGTNKSSYIFFPQYARSVVISNTKDCLPIILGPVKDIVFMNNVHNTSISVITHRIIIKNCSNLTIFLSSYTPPIISRDCKDINLAPYNVFYTDLENQLKMGQMSLLSIDKNQWSKPLILDELFPQSMRNKKTLFNEKSPHIHQILPVSSFYIQPTIFNMNFKSPFFKYFRSKTIPSTFIKSWEGSLTKIYQKDPHPNQIYDILTKRDIQYLFKKFKTLLYRKIMVQEGENGSGVEESLGKESLDMTKTIDQINDLKNKELEVENKKRHLEELKNQLKEKQTMIDEITKLSKQLDSEPLTEDGKLTEETISRVRENLENALISQEKDGKIIENSNSTKKEGEKMDLAEAVKYLEIKLSSDNLLSNKNKEQIEHIQATVKKIKENEKRLRDELEKRMKRRDEIVKELAKSQETMKIRMKNIEDLKAQLAAIKQLKEKKEKEQGDKNKVNNENVEK</sequence>
<feature type="domain" description="C-CAP/cofactor C-like" evidence="4">
    <location>
        <begin position="306"/>
        <end position="444"/>
    </location>
</feature>
<dbReference type="Pfam" id="PF07986">
    <property type="entry name" value="TBCC"/>
    <property type="match status" value="1"/>
</dbReference>
<evidence type="ECO:0000256" key="2">
    <source>
        <dbReference type="SAM" id="Coils"/>
    </source>
</evidence>
<accession>A0AAF5CXQ2</accession>
<evidence type="ECO:0000256" key="1">
    <source>
        <dbReference type="ARBA" id="ARBA00008848"/>
    </source>
</evidence>
<dbReference type="InterPro" id="IPR016098">
    <property type="entry name" value="CAP/MinC_C"/>
</dbReference>
<protein>
    <submittedName>
        <fullName evidence="6">C-CAP/cofactor C-like domain-containing protein</fullName>
    </submittedName>
</protein>
<name>A0AAF5CXQ2_STRER</name>
<dbReference type="Proteomes" id="UP000035681">
    <property type="component" value="Unplaced"/>
</dbReference>
<evidence type="ECO:0000313" key="5">
    <source>
        <dbReference type="Proteomes" id="UP000035681"/>
    </source>
</evidence>
<dbReference type="InterPro" id="IPR012945">
    <property type="entry name" value="Tubulin-bd_cofactor_C_dom"/>
</dbReference>
<feature type="coiled-coil region" evidence="2">
    <location>
        <begin position="581"/>
        <end position="628"/>
    </location>
</feature>
<dbReference type="PANTHER" id="PTHR16052:SF0">
    <property type="entry name" value="TBCC DOMAIN-CONTAINING PROTEIN 1"/>
    <property type="match status" value="1"/>
</dbReference>
<dbReference type="PANTHER" id="PTHR16052">
    <property type="entry name" value="TBCC DOMAIN-CONTAINING PROTEIN 1"/>
    <property type="match status" value="1"/>
</dbReference>
<keyword evidence="2" id="KW-0175">Coiled coil</keyword>
<evidence type="ECO:0000259" key="4">
    <source>
        <dbReference type="PROSITE" id="PS51329"/>
    </source>
</evidence>
<reference evidence="6" key="1">
    <citation type="submission" date="2024-02" db="UniProtKB">
        <authorList>
            <consortium name="WormBaseParasite"/>
        </authorList>
    </citation>
    <scope>IDENTIFICATION</scope>
</reference>
<organism evidence="5 6">
    <name type="scientific">Strongyloides stercoralis</name>
    <name type="common">Threadworm</name>
    <dbReference type="NCBI Taxonomy" id="6248"/>
    <lineage>
        <taxon>Eukaryota</taxon>
        <taxon>Metazoa</taxon>
        <taxon>Ecdysozoa</taxon>
        <taxon>Nematoda</taxon>
        <taxon>Chromadorea</taxon>
        <taxon>Rhabditida</taxon>
        <taxon>Tylenchina</taxon>
        <taxon>Panagrolaimomorpha</taxon>
        <taxon>Strongyloidoidea</taxon>
        <taxon>Strongyloididae</taxon>
        <taxon>Strongyloides</taxon>
    </lineage>
</organism>
<keyword evidence="5" id="KW-1185">Reference proteome</keyword>
<feature type="region of interest" description="Disordered" evidence="3">
    <location>
        <begin position="769"/>
        <end position="789"/>
    </location>
</feature>